<dbReference type="Gene3D" id="1.10.760.10">
    <property type="entry name" value="Cytochrome c-like domain"/>
    <property type="match status" value="1"/>
</dbReference>
<feature type="chain" id="PRO_5021765284" evidence="11">
    <location>
        <begin position="25"/>
        <end position="116"/>
    </location>
</feature>
<organism evidence="13 14">
    <name type="scientific">Aphanocapsa feldmannii 277cV</name>
    <dbReference type="NCBI Taxonomy" id="2507553"/>
    <lineage>
        <taxon>Bacteria</taxon>
        <taxon>Bacillati</taxon>
        <taxon>Cyanobacteriota</taxon>
        <taxon>Cyanophyceae</taxon>
        <taxon>Oscillatoriophycideae</taxon>
        <taxon>Chroococcales</taxon>
        <taxon>Microcystaceae</taxon>
        <taxon>Aphanocapsa</taxon>
    </lineage>
</organism>
<dbReference type="Pfam" id="PF13442">
    <property type="entry name" value="Cytochrome_CBB3"/>
    <property type="match status" value="1"/>
</dbReference>
<proteinExistence type="inferred from homology"/>
<dbReference type="InterPro" id="IPR023655">
    <property type="entry name" value="Cyt_C6"/>
</dbReference>
<keyword evidence="9" id="KW-0793">Thylakoid</keyword>
<dbReference type="InterPro" id="IPR008168">
    <property type="entry name" value="Cyt_C_IC"/>
</dbReference>
<comment type="subcellular location">
    <subcellularLocation>
        <location evidence="1">Cellular thylakoid lumen</location>
    </subcellularLocation>
</comment>
<dbReference type="GO" id="GO:0009055">
    <property type="term" value="F:electron transfer activity"/>
    <property type="evidence" value="ECO:0007669"/>
    <property type="project" value="InterPro"/>
</dbReference>
<evidence type="ECO:0000256" key="9">
    <source>
        <dbReference type="ARBA" id="ARBA00023078"/>
    </source>
</evidence>
<dbReference type="EMBL" id="SRMO01000028">
    <property type="protein sequence ID" value="TGG94849.1"/>
    <property type="molecule type" value="Genomic_DNA"/>
</dbReference>
<evidence type="ECO:0000313" key="13">
    <source>
        <dbReference type="EMBL" id="TGG94849.1"/>
    </source>
</evidence>
<evidence type="ECO:0000256" key="2">
    <source>
        <dbReference type="ARBA" id="ARBA00009650"/>
    </source>
</evidence>
<dbReference type="InterPro" id="IPR009056">
    <property type="entry name" value="Cyt_c-like_dom"/>
</dbReference>
<dbReference type="PANTHER" id="PTHR34688">
    <property type="entry name" value="CYTOCHROME C6, CHLOROPLASTIC"/>
    <property type="match status" value="1"/>
</dbReference>
<dbReference type="PANTHER" id="PTHR34688:SF2">
    <property type="entry name" value="CYTOCHROME C6, CHLOROPLASTIC"/>
    <property type="match status" value="1"/>
</dbReference>
<evidence type="ECO:0000256" key="7">
    <source>
        <dbReference type="ARBA" id="ARBA00022982"/>
    </source>
</evidence>
<evidence type="ECO:0000256" key="11">
    <source>
        <dbReference type="SAM" id="SignalP"/>
    </source>
</evidence>
<evidence type="ECO:0000256" key="5">
    <source>
        <dbReference type="ARBA" id="ARBA00022617"/>
    </source>
</evidence>
<evidence type="ECO:0000256" key="3">
    <source>
        <dbReference type="ARBA" id="ARBA00022448"/>
    </source>
</evidence>
<evidence type="ECO:0000259" key="12">
    <source>
        <dbReference type="PROSITE" id="PS51007"/>
    </source>
</evidence>
<name>A0A524RQS9_9CHRO</name>
<evidence type="ECO:0000256" key="10">
    <source>
        <dbReference type="PROSITE-ProRule" id="PRU00433"/>
    </source>
</evidence>
<dbReference type="GO" id="GO:0031979">
    <property type="term" value="C:plasma membrane-derived thylakoid lumen"/>
    <property type="evidence" value="ECO:0007669"/>
    <property type="project" value="UniProtKB-SubCell"/>
</dbReference>
<dbReference type="GO" id="GO:0005506">
    <property type="term" value="F:iron ion binding"/>
    <property type="evidence" value="ECO:0007669"/>
    <property type="project" value="InterPro"/>
</dbReference>
<dbReference type="AlphaFoldDB" id="A0A524RQS9"/>
<dbReference type="Proteomes" id="UP000317990">
    <property type="component" value="Unassembled WGS sequence"/>
</dbReference>
<evidence type="ECO:0000313" key="14">
    <source>
        <dbReference type="Proteomes" id="UP000317990"/>
    </source>
</evidence>
<reference evidence="13 14" key="1">
    <citation type="journal article" date="2019" name="mSystems">
        <title>Life at home and on the roam: Genomic adaptions reflect the dual lifestyle of an intracellular, facultative symbiont.</title>
        <authorList>
            <person name="Burgsdorf I."/>
        </authorList>
    </citation>
    <scope>NUCLEOTIDE SEQUENCE [LARGE SCALE GENOMIC DNA]</scope>
    <source>
        <strain evidence="13">277cV</strain>
    </source>
</reference>
<keyword evidence="7" id="KW-0249">Electron transport</keyword>
<dbReference type="PROSITE" id="PS51007">
    <property type="entry name" value="CYTC"/>
    <property type="match status" value="1"/>
</dbReference>
<keyword evidence="11" id="KW-0732">Signal</keyword>
<evidence type="ECO:0000256" key="4">
    <source>
        <dbReference type="ARBA" id="ARBA00022531"/>
    </source>
</evidence>
<feature type="signal peptide" evidence="11">
    <location>
        <begin position="1"/>
        <end position="24"/>
    </location>
</feature>
<evidence type="ECO:0000256" key="8">
    <source>
        <dbReference type="ARBA" id="ARBA00023004"/>
    </source>
</evidence>
<accession>A0A524RQS9</accession>
<dbReference type="SUPFAM" id="SSF46626">
    <property type="entry name" value="Cytochrome c"/>
    <property type="match status" value="1"/>
</dbReference>
<keyword evidence="3" id="KW-0813">Transport</keyword>
<dbReference type="PRINTS" id="PR00605">
    <property type="entry name" value="CYTCHROMECIC"/>
</dbReference>
<sequence>MKRLITISLLFIALMLGCVSPAFAADLDHGGKIFSANCAACHLGGNNVVDSAKGLRKEALVSFLSSYEEDHEAAIAAQVTSGKNAMPSFAEKLSREDIVDVAAYVESMANKGWSAS</sequence>
<evidence type="ECO:0000256" key="6">
    <source>
        <dbReference type="ARBA" id="ARBA00022723"/>
    </source>
</evidence>
<dbReference type="PROSITE" id="PS51257">
    <property type="entry name" value="PROKAR_LIPOPROTEIN"/>
    <property type="match status" value="1"/>
</dbReference>
<keyword evidence="8 10" id="KW-0408">Iron</keyword>
<comment type="caution">
    <text evidence="13">The sequence shown here is derived from an EMBL/GenBank/DDBJ whole genome shotgun (WGS) entry which is preliminary data.</text>
</comment>
<feature type="domain" description="Cytochrome c" evidence="12">
    <location>
        <begin position="25"/>
        <end position="109"/>
    </location>
</feature>
<comment type="similarity">
    <text evidence="2">Belongs to the cytochrome c family. PetJ subfamily.</text>
</comment>
<dbReference type="GO" id="GO:0020037">
    <property type="term" value="F:heme binding"/>
    <property type="evidence" value="ECO:0007669"/>
    <property type="project" value="InterPro"/>
</dbReference>
<keyword evidence="4" id="KW-0602">Photosynthesis</keyword>
<dbReference type="InterPro" id="IPR036909">
    <property type="entry name" value="Cyt_c-like_dom_sf"/>
</dbReference>
<keyword evidence="5 10" id="KW-0349">Heme</keyword>
<protein>
    <submittedName>
        <fullName evidence="13">C-type cytochrome</fullName>
    </submittedName>
</protein>
<gene>
    <name evidence="13" type="ORF">ERJ67_01690</name>
</gene>
<keyword evidence="6 10" id="KW-0479">Metal-binding</keyword>
<evidence type="ECO:0000256" key="1">
    <source>
        <dbReference type="ARBA" id="ARBA00004518"/>
    </source>
</evidence>